<feature type="domain" description="Alpha-D-phosphohexomutase C-terminal" evidence="1">
    <location>
        <begin position="1"/>
        <end position="34"/>
    </location>
</feature>
<comment type="caution">
    <text evidence="2">The sequence shown here is derived from an EMBL/GenBank/DDBJ whole genome shotgun (WGS) entry which is preliminary data.</text>
</comment>
<dbReference type="EMBL" id="BART01027136">
    <property type="protein sequence ID" value="GAG90591.1"/>
    <property type="molecule type" value="Genomic_DNA"/>
</dbReference>
<dbReference type="GO" id="GO:0016868">
    <property type="term" value="F:intramolecular phosphotransferase activity"/>
    <property type="evidence" value="ECO:0007669"/>
    <property type="project" value="InterPro"/>
</dbReference>
<sequence length="45" mass="4905">GNGWIVLRPSGTEAVIRVMTEAKTMDMVNDVLSQLSAVIKECNNL</sequence>
<dbReference type="InterPro" id="IPR036900">
    <property type="entry name" value="A-D-PHexomutase_C_sf"/>
</dbReference>
<dbReference type="Pfam" id="PF00408">
    <property type="entry name" value="PGM_PMM_IV"/>
    <property type="match status" value="1"/>
</dbReference>
<protein>
    <recommendedName>
        <fullName evidence="1">Alpha-D-phosphohexomutase C-terminal domain-containing protein</fullName>
    </recommendedName>
</protein>
<dbReference type="SUPFAM" id="SSF55957">
    <property type="entry name" value="Phosphoglucomutase, C-terminal domain"/>
    <property type="match status" value="1"/>
</dbReference>
<feature type="non-terminal residue" evidence="2">
    <location>
        <position position="1"/>
    </location>
</feature>
<accession>X1D281</accession>
<dbReference type="InterPro" id="IPR005843">
    <property type="entry name" value="A-D-PHexomutase_C"/>
</dbReference>
<name>X1D281_9ZZZZ</name>
<gene>
    <name evidence="2" type="ORF">S01H4_48190</name>
</gene>
<dbReference type="Gene3D" id="3.30.310.50">
    <property type="entry name" value="Alpha-D-phosphohexomutase, C-terminal domain"/>
    <property type="match status" value="1"/>
</dbReference>
<evidence type="ECO:0000259" key="1">
    <source>
        <dbReference type="Pfam" id="PF00408"/>
    </source>
</evidence>
<evidence type="ECO:0000313" key="2">
    <source>
        <dbReference type="EMBL" id="GAG90591.1"/>
    </source>
</evidence>
<dbReference type="AlphaFoldDB" id="X1D281"/>
<organism evidence="2">
    <name type="scientific">marine sediment metagenome</name>
    <dbReference type="NCBI Taxonomy" id="412755"/>
    <lineage>
        <taxon>unclassified sequences</taxon>
        <taxon>metagenomes</taxon>
        <taxon>ecological metagenomes</taxon>
    </lineage>
</organism>
<reference evidence="2" key="1">
    <citation type="journal article" date="2014" name="Front. Microbiol.">
        <title>High frequency of phylogenetically diverse reductive dehalogenase-homologous genes in deep subseafloor sedimentary metagenomes.</title>
        <authorList>
            <person name="Kawai M."/>
            <person name="Futagami T."/>
            <person name="Toyoda A."/>
            <person name="Takaki Y."/>
            <person name="Nishi S."/>
            <person name="Hori S."/>
            <person name="Arai W."/>
            <person name="Tsubouchi T."/>
            <person name="Morono Y."/>
            <person name="Uchiyama I."/>
            <person name="Ito T."/>
            <person name="Fujiyama A."/>
            <person name="Inagaki F."/>
            <person name="Takami H."/>
        </authorList>
    </citation>
    <scope>NUCLEOTIDE SEQUENCE</scope>
    <source>
        <strain evidence="2">Expedition CK06-06</strain>
    </source>
</reference>
<proteinExistence type="predicted"/>